<feature type="signal peptide" evidence="3">
    <location>
        <begin position="1"/>
        <end position="32"/>
    </location>
</feature>
<evidence type="ECO:0000256" key="1">
    <source>
        <dbReference type="SAM" id="MobiDB-lite"/>
    </source>
</evidence>
<keyword evidence="2" id="KW-1133">Transmembrane helix</keyword>
<name>A0A5J6GSG7_STRKN</name>
<dbReference type="PANTHER" id="PTHR46825:SF9">
    <property type="entry name" value="BETA-LACTAMASE-RELATED DOMAIN-CONTAINING PROTEIN"/>
    <property type="match status" value="1"/>
</dbReference>
<dbReference type="RefSeq" id="WP_079043701.1">
    <property type="nucleotide sequence ID" value="NZ_CP023699.1"/>
</dbReference>
<feature type="region of interest" description="Disordered" evidence="1">
    <location>
        <begin position="28"/>
        <end position="49"/>
    </location>
</feature>
<dbReference type="GO" id="GO:0016787">
    <property type="term" value="F:hydrolase activity"/>
    <property type="evidence" value="ECO:0007669"/>
    <property type="project" value="UniProtKB-KW"/>
</dbReference>
<feature type="compositionally biased region" description="Low complexity" evidence="1">
    <location>
        <begin position="28"/>
        <end position="47"/>
    </location>
</feature>
<keyword evidence="3" id="KW-0732">Signal</keyword>
<dbReference type="InterPro" id="IPR001466">
    <property type="entry name" value="Beta-lactam-related"/>
</dbReference>
<protein>
    <submittedName>
        <fullName evidence="5">Class A beta-lactamase-related serine hydrolase</fullName>
    </submittedName>
</protein>
<keyword evidence="2" id="KW-0472">Membrane</keyword>
<accession>A0A5J6GSG7</accession>
<dbReference type="InterPro" id="IPR012338">
    <property type="entry name" value="Beta-lactam/transpept-like"/>
</dbReference>
<proteinExistence type="predicted"/>
<dbReference type="Gene3D" id="3.40.710.10">
    <property type="entry name" value="DD-peptidase/beta-lactamase superfamily"/>
    <property type="match status" value="1"/>
</dbReference>
<reference evidence="5 6" key="1">
    <citation type="submission" date="2017-09" db="EMBL/GenBank/DDBJ databases">
        <authorList>
            <person name="Lee N."/>
            <person name="Cho B.-K."/>
        </authorList>
    </citation>
    <scope>NUCLEOTIDE SEQUENCE [LARGE SCALE GENOMIC DNA]</scope>
    <source>
        <strain evidence="5 6">ATCC 12853</strain>
    </source>
</reference>
<dbReference type="EMBL" id="CP023699">
    <property type="protein sequence ID" value="QEU95936.1"/>
    <property type="molecule type" value="Genomic_DNA"/>
</dbReference>
<feature type="transmembrane region" description="Helical" evidence="2">
    <location>
        <begin position="402"/>
        <end position="426"/>
    </location>
</feature>
<dbReference type="SUPFAM" id="SSF56601">
    <property type="entry name" value="beta-lactamase/transpeptidase-like"/>
    <property type="match status" value="1"/>
</dbReference>
<feature type="domain" description="Beta-lactamase-related" evidence="4">
    <location>
        <begin position="52"/>
        <end position="375"/>
    </location>
</feature>
<keyword evidence="5" id="KW-0378">Hydrolase</keyword>
<dbReference type="AlphaFoldDB" id="A0A5J6GSG7"/>
<evidence type="ECO:0000256" key="3">
    <source>
        <dbReference type="SAM" id="SignalP"/>
    </source>
</evidence>
<evidence type="ECO:0000256" key="2">
    <source>
        <dbReference type="SAM" id="Phobius"/>
    </source>
</evidence>
<dbReference type="KEGG" id="ska:CP970_37925"/>
<gene>
    <name evidence="5" type="ORF">CP970_37925</name>
</gene>
<dbReference type="Proteomes" id="UP000325529">
    <property type="component" value="Chromosome"/>
</dbReference>
<organism evidence="5 6">
    <name type="scientific">Streptomyces kanamyceticus</name>
    <dbReference type="NCBI Taxonomy" id="1967"/>
    <lineage>
        <taxon>Bacteria</taxon>
        <taxon>Bacillati</taxon>
        <taxon>Actinomycetota</taxon>
        <taxon>Actinomycetes</taxon>
        <taxon>Kitasatosporales</taxon>
        <taxon>Streptomycetaceae</taxon>
        <taxon>Streptomyces</taxon>
    </lineage>
</organism>
<feature type="chain" id="PRO_5023923335" evidence="3">
    <location>
        <begin position="33"/>
        <end position="530"/>
    </location>
</feature>
<keyword evidence="2" id="KW-0812">Transmembrane</keyword>
<sequence>MGSRRHTWVRRLGAAWLAAAAVVGTAASSAAASAPTPTKSTAGPTPAELKRVDAHAEKQRERLRLPGMALAVVKDDEVVHRRTWGKDGDGKPITRQTPFLVGSLSKPITSTAVMRLAEAGSLRLDAPVRRYLPWFRPSGPSADRITLRNLLNQTSGLSERDGIAHADRFDNAPGGVERTARGLAGARTGAPPGERHEYSNANYMLLGAVVEKVTGQPFGDYLRKSVLRPFGMDGTLVDERDAERRELAPGHRYFFGHPKRFDPPYDASGVPYGYVGADIDDLSRFAVAHLGHGDAAARAVVSPAGLRELHKGTVPAGTSHRYGLGWRDDSFEGERVVWHGGATPGYHGTVVLAPERGLAVVVQDNAYSPQRDELLNATALGAMRILLGGRPAAASTDPMLDAMLTTVTVTAAVLALALLWSLFRIFRPSRGRPRGRRRIVVGAAVSVTGLLVLAVTAVYVLPRQVTVDLSEILLFVPDTGWLLVAIGVLATALAVTRGGLAVRACLAAPPLARTDPDAVRDRRQEARAGV</sequence>
<dbReference type="Pfam" id="PF00144">
    <property type="entry name" value="Beta-lactamase"/>
    <property type="match status" value="1"/>
</dbReference>
<evidence type="ECO:0000313" key="6">
    <source>
        <dbReference type="Proteomes" id="UP000325529"/>
    </source>
</evidence>
<evidence type="ECO:0000259" key="4">
    <source>
        <dbReference type="Pfam" id="PF00144"/>
    </source>
</evidence>
<feature type="transmembrane region" description="Helical" evidence="2">
    <location>
        <begin position="438"/>
        <end position="461"/>
    </location>
</feature>
<dbReference type="OrthoDB" id="3174977at2"/>
<keyword evidence="6" id="KW-1185">Reference proteome</keyword>
<dbReference type="InterPro" id="IPR050491">
    <property type="entry name" value="AmpC-like"/>
</dbReference>
<feature type="transmembrane region" description="Helical" evidence="2">
    <location>
        <begin position="481"/>
        <end position="500"/>
    </location>
</feature>
<evidence type="ECO:0000313" key="5">
    <source>
        <dbReference type="EMBL" id="QEU95936.1"/>
    </source>
</evidence>
<dbReference type="PANTHER" id="PTHR46825">
    <property type="entry name" value="D-ALANYL-D-ALANINE-CARBOXYPEPTIDASE/ENDOPEPTIDASE AMPH"/>
    <property type="match status" value="1"/>
</dbReference>